<feature type="transmembrane region" description="Helical" evidence="8">
    <location>
        <begin position="379"/>
        <end position="396"/>
    </location>
</feature>
<name>A0A2N5JBY4_9BIFI</name>
<feature type="transmembrane region" description="Helical" evidence="8">
    <location>
        <begin position="282"/>
        <end position="300"/>
    </location>
</feature>
<evidence type="ECO:0000259" key="9">
    <source>
        <dbReference type="PROSITE" id="PS50850"/>
    </source>
</evidence>
<keyword evidence="2" id="KW-0813">Transport</keyword>
<feature type="domain" description="Major facilitator superfamily (MFS) profile" evidence="9">
    <location>
        <begin position="14"/>
        <end position="443"/>
    </location>
</feature>
<dbReference type="CDD" id="cd06174">
    <property type="entry name" value="MFS"/>
    <property type="match status" value="1"/>
</dbReference>
<feature type="transmembrane region" description="Helical" evidence="8">
    <location>
        <begin position="148"/>
        <end position="168"/>
    </location>
</feature>
<comment type="subcellular location">
    <subcellularLocation>
        <location evidence="1">Cell membrane</location>
        <topology evidence="1">Multi-pass membrane protein</topology>
    </subcellularLocation>
</comment>
<dbReference type="Pfam" id="PF07690">
    <property type="entry name" value="MFS_1"/>
    <property type="match status" value="1"/>
</dbReference>
<evidence type="ECO:0000256" key="7">
    <source>
        <dbReference type="SAM" id="MobiDB-lite"/>
    </source>
</evidence>
<feature type="transmembrane region" description="Helical" evidence="8">
    <location>
        <begin position="15"/>
        <end position="33"/>
    </location>
</feature>
<gene>
    <name evidence="10" type="ORF">Uis1B_0439</name>
</gene>
<reference evidence="10 11" key="1">
    <citation type="submission" date="2017-07" db="EMBL/GenBank/DDBJ databases">
        <title>Bifidobacterium novel species.</title>
        <authorList>
            <person name="Lugli G.A."/>
            <person name="Milani C."/>
            <person name="Duranti S."/>
            <person name="Mangifesta M."/>
        </authorList>
    </citation>
    <scope>NUCLEOTIDE SEQUENCE [LARGE SCALE GENOMIC DNA]</scope>
    <source>
        <strain evidence="11">Uis1B</strain>
    </source>
</reference>
<dbReference type="InterPro" id="IPR050171">
    <property type="entry name" value="MFS_Transporters"/>
</dbReference>
<feature type="transmembrane region" description="Helical" evidence="8">
    <location>
        <begin position="107"/>
        <end position="127"/>
    </location>
</feature>
<keyword evidence="3" id="KW-1003">Cell membrane</keyword>
<feature type="transmembrane region" description="Helical" evidence="8">
    <location>
        <begin position="345"/>
        <end position="367"/>
    </location>
</feature>
<dbReference type="Gene3D" id="1.20.1250.20">
    <property type="entry name" value="MFS general substrate transporter like domains"/>
    <property type="match status" value="2"/>
</dbReference>
<dbReference type="RefSeq" id="WP_101615157.1">
    <property type="nucleotide sequence ID" value="NZ_NMWU01000006.1"/>
</dbReference>
<proteinExistence type="predicted"/>
<feature type="transmembrane region" description="Helical" evidence="8">
    <location>
        <begin position="320"/>
        <end position="339"/>
    </location>
</feature>
<dbReference type="GO" id="GO:0022857">
    <property type="term" value="F:transmembrane transporter activity"/>
    <property type="evidence" value="ECO:0007669"/>
    <property type="project" value="InterPro"/>
</dbReference>
<protein>
    <submittedName>
        <fullName evidence="10">Major Facilitator Superfamily</fullName>
    </submittedName>
</protein>
<evidence type="ECO:0000256" key="5">
    <source>
        <dbReference type="ARBA" id="ARBA00022989"/>
    </source>
</evidence>
<evidence type="ECO:0000256" key="1">
    <source>
        <dbReference type="ARBA" id="ARBA00004651"/>
    </source>
</evidence>
<dbReference type="PANTHER" id="PTHR23517">
    <property type="entry name" value="RESISTANCE PROTEIN MDTM, PUTATIVE-RELATED-RELATED"/>
    <property type="match status" value="1"/>
</dbReference>
<feature type="transmembrane region" description="Helical" evidence="8">
    <location>
        <begin position="180"/>
        <end position="200"/>
    </location>
</feature>
<feature type="transmembrane region" description="Helical" evidence="8">
    <location>
        <begin position="254"/>
        <end position="276"/>
    </location>
</feature>
<dbReference type="AlphaFoldDB" id="A0A2N5JBY4"/>
<dbReference type="InterPro" id="IPR036259">
    <property type="entry name" value="MFS_trans_sf"/>
</dbReference>
<dbReference type="Proteomes" id="UP000235050">
    <property type="component" value="Unassembled WGS sequence"/>
</dbReference>
<dbReference type="InterPro" id="IPR020846">
    <property type="entry name" value="MFS_dom"/>
</dbReference>
<feature type="compositionally biased region" description="Polar residues" evidence="7">
    <location>
        <begin position="477"/>
        <end position="487"/>
    </location>
</feature>
<dbReference type="EMBL" id="NMWU01000006">
    <property type="protein sequence ID" value="PLS31732.1"/>
    <property type="molecule type" value="Genomic_DNA"/>
</dbReference>
<evidence type="ECO:0000256" key="8">
    <source>
        <dbReference type="SAM" id="Phobius"/>
    </source>
</evidence>
<feature type="compositionally biased region" description="Basic and acidic residues" evidence="7">
    <location>
        <begin position="451"/>
        <end position="460"/>
    </location>
</feature>
<evidence type="ECO:0000256" key="4">
    <source>
        <dbReference type="ARBA" id="ARBA00022692"/>
    </source>
</evidence>
<sequence>MNAIKEHAIGLKHNIVTLILLSFAGSIIYGLPYFRTYYYDAYQQMYHLTNTQIGALGSAYGLLGVFSYAIGGILADKFGAKKLMIFSLTATGLGGFLHLFITDFHMLVAIYLLWGVTSLLTFWPALMKITRMQGTEDEQSRVYGIFEGGRGVFGAAHLAVATAIFGFFQVKAMPALGIRWIIVFYSVAPLILAVIFAFLIKEPKAGAAQDAAAQASAAEVSANTGTAKADDAEESARESGLTLHSALTLLRMPALWLIILMVFTTYSIRMSIFYFAPFSSNIVGTTAVVAAMVSAWQQYIRPFAAPGGGFLADRIGRGNAMTGGYILMGVGTALLFLVLRMSGTAQMVMLVFACSIVYFGVFSNYGLLYSFLTEGGVPLGVYGFAVGVVSTVGYLPEVLCPLLAGVTLDKYAGSTGYFIYFGFMIAMTVIGLALSILWTNTFGKRYKRQEAERKARESKARQSRQSAAKSDTVLVASVSSKPAVSEA</sequence>
<keyword evidence="4 8" id="KW-0812">Transmembrane</keyword>
<keyword evidence="5 8" id="KW-1133">Transmembrane helix</keyword>
<dbReference type="PROSITE" id="PS50850">
    <property type="entry name" value="MFS"/>
    <property type="match status" value="1"/>
</dbReference>
<dbReference type="PANTHER" id="PTHR23517:SF3">
    <property type="entry name" value="INTEGRAL MEMBRANE TRANSPORT PROTEIN"/>
    <property type="match status" value="1"/>
</dbReference>
<evidence type="ECO:0000256" key="6">
    <source>
        <dbReference type="ARBA" id="ARBA00023136"/>
    </source>
</evidence>
<organism evidence="10 11">
    <name type="scientific">Bifidobacterium margollesii</name>
    <dbReference type="NCBI Taxonomy" id="2020964"/>
    <lineage>
        <taxon>Bacteria</taxon>
        <taxon>Bacillati</taxon>
        <taxon>Actinomycetota</taxon>
        <taxon>Actinomycetes</taxon>
        <taxon>Bifidobacteriales</taxon>
        <taxon>Bifidobacteriaceae</taxon>
        <taxon>Bifidobacterium</taxon>
    </lineage>
</organism>
<accession>A0A2N5JBY4</accession>
<keyword evidence="6 8" id="KW-0472">Membrane</keyword>
<evidence type="ECO:0000313" key="11">
    <source>
        <dbReference type="Proteomes" id="UP000235050"/>
    </source>
</evidence>
<dbReference type="InterPro" id="IPR011701">
    <property type="entry name" value="MFS"/>
</dbReference>
<dbReference type="GO" id="GO:0005886">
    <property type="term" value="C:plasma membrane"/>
    <property type="evidence" value="ECO:0007669"/>
    <property type="project" value="UniProtKB-SubCell"/>
</dbReference>
<dbReference type="SUPFAM" id="SSF103473">
    <property type="entry name" value="MFS general substrate transporter"/>
    <property type="match status" value="1"/>
</dbReference>
<feature type="transmembrane region" description="Helical" evidence="8">
    <location>
        <begin position="53"/>
        <end position="71"/>
    </location>
</feature>
<feature type="region of interest" description="Disordered" evidence="7">
    <location>
        <begin position="451"/>
        <end position="487"/>
    </location>
</feature>
<comment type="caution">
    <text evidence="10">The sequence shown here is derived from an EMBL/GenBank/DDBJ whole genome shotgun (WGS) entry which is preliminary data.</text>
</comment>
<evidence type="ECO:0000256" key="2">
    <source>
        <dbReference type="ARBA" id="ARBA00022448"/>
    </source>
</evidence>
<dbReference type="OrthoDB" id="9773404at2"/>
<keyword evidence="11" id="KW-1185">Reference proteome</keyword>
<evidence type="ECO:0000256" key="3">
    <source>
        <dbReference type="ARBA" id="ARBA00022475"/>
    </source>
</evidence>
<feature type="transmembrane region" description="Helical" evidence="8">
    <location>
        <begin position="416"/>
        <end position="438"/>
    </location>
</feature>
<evidence type="ECO:0000313" key="10">
    <source>
        <dbReference type="EMBL" id="PLS31732.1"/>
    </source>
</evidence>